<organism evidence="2 3">
    <name type="scientific">Nothophoma quercina</name>
    <dbReference type="NCBI Taxonomy" id="749835"/>
    <lineage>
        <taxon>Eukaryota</taxon>
        <taxon>Fungi</taxon>
        <taxon>Dikarya</taxon>
        <taxon>Ascomycota</taxon>
        <taxon>Pezizomycotina</taxon>
        <taxon>Dothideomycetes</taxon>
        <taxon>Pleosporomycetidae</taxon>
        <taxon>Pleosporales</taxon>
        <taxon>Pleosporineae</taxon>
        <taxon>Didymellaceae</taxon>
        <taxon>Nothophoma</taxon>
    </lineage>
</organism>
<feature type="compositionally biased region" description="Basic and acidic residues" evidence="1">
    <location>
        <begin position="33"/>
        <end position="47"/>
    </location>
</feature>
<dbReference type="EMBL" id="JAKIXB020000017">
    <property type="protein sequence ID" value="KAL1600890.1"/>
    <property type="molecule type" value="Genomic_DNA"/>
</dbReference>
<protein>
    <submittedName>
        <fullName evidence="2">Uncharacterized protein</fullName>
    </submittedName>
</protein>
<dbReference type="Proteomes" id="UP001521222">
    <property type="component" value="Unassembled WGS sequence"/>
</dbReference>
<feature type="compositionally biased region" description="Polar residues" evidence="1">
    <location>
        <begin position="1"/>
        <end position="17"/>
    </location>
</feature>
<accession>A0ABR3R8Y2</accession>
<evidence type="ECO:0000256" key="1">
    <source>
        <dbReference type="SAM" id="MobiDB-lite"/>
    </source>
</evidence>
<proteinExistence type="predicted"/>
<reference evidence="2 3" key="1">
    <citation type="submission" date="2024-02" db="EMBL/GenBank/DDBJ databases">
        <title>De novo assembly and annotation of 12 fungi associated with fruit tree decline syndrome in Ontario, Canada.</title>
        <authorList>
            <person name="Sulman M."/>
            <person name="Ellouze W."/>
            <person name="Ilyukhin E."/>
        </authorList>
    </citation>
    <scope>NUCLEOTIDE SEQUENCE [LARGE SCALE GENOMIC DNA]</scope>
    <source>
        <strain evidence="2 3">M97-236</strain>
    </source>
</reference>
<sequence>MTQQIQVSKRSQRSSHNPYRDYDDKLPATNPFLDEKTLDDKEDRTSHDQSQLSPMFIDYLRAKTGAPIDLEKIRTDVNTKNDKYRRYTISPIDGKTEGCDRTHTFDTFVEQRRISGDAGCEKKVGHGWQVARAFKRVLSTKGRGPKKARPFDDALPVKLAA</sequence>
<name>A0ABR3R8Y2_9PLEO</name>
<evidence type="ECO:0000313" key="2">
    <source>
        <dbReference type="EMBL" id="KAL1600890.1"/>
    </source>
</evidence>
<evidence type="ECO:0000313" key="3">
    <source>
        <dbReference type="Proteomes" id="UP001521222"/>
    </source>
</evidence>
<feature type="region of interest" description="Disordered" evidence="1">
    <location>
        <begin position="1"/>
        <end position="52"/>
    </location>
</feature>
<gene>
    <name evidence="2" type="ORF">SLS59_005555</name>
</gene>
<keyword evidence="3" id="KW-1185">Reference proteome</keyword>
<comment type="caution">
    <text evidence="2">The sequence shown here is derived from an EMBL/GenBank/DDBJ whole genome shotgun (WGS) entry which is preliminary data.</text>
</comment>